<dbReference type="RefSeq" id="WP_138566034.1">
    <property type="nucleotide sequence ID" value="NZ_PNCM01000005.1"/>
</dbReference>
<evidence type="ECO:0000313" key="1">
    <source>
        <dbReference type="EMBL" id="TMP83744.1"/>
    </source>
</evidence>
<comment type="caution">
    <text evidence="1">The sequence shown here is derived from an EMBL/GenBank/DDBJ whole genome shotgun (WGS) entry which is preliminary data.</text>
</comment>
<accession>A0A5S3YYB3</accession>
<dbReference type="OrthoDB" id="6305909at2"/>
<evidence type="ECO:0000313" key="2">
    <source>
        <dbReference type="Proteomes" id="UP000307362"/>
    </source>
</evidence>
<proteinExistence type="predicted"/>
<organism evidence="1 2">
    <name type="scientific">Pseudoalteromonas phenolica</name>
    <dbReference type="NCBI Taxonomy" id="161398"/>
    <lineage>
        <taxon>Bacteria</taxon>
        <taxon>Pseudomonadati</taxon>
        <taxon>Pseudomonadota</taxon>
        <taxon>Gammaproteobacteria</taxon>
        <taxon>Alteromonadales</taxon>
        <taxon>Pseudoalteromonadaceae</taxon>
        <taxon>Pseudoalteromonas</taxon>
    </lineage>
</organism>
<dbReference type="EMBL" id="PNCM01000005">
    <property type="protein sequence ID" value="TMP83744.1"/>
    <property type="molecule type" value="Genomic_DNA"/>
</dbReference>
<gene>
    <name evidence="1" type="ORF">CWB73_00930</name>
</gene>
<reference evidence="1 2" key="1">
    <citation type="submission" date="2017-12" db="EMBL/GenBank/DDBJ databases">
        <authorList>
            <person name="Paulsen S."/>
            <person name="Gram L.K."/>
        </authorList>
    </citation>
    <scope>NUCLEOTIDE SEQUENCE [LARGE SCALE GENOMIC DNA]</scope>
    <source>
        <strain evidence="1 2">S1189</strain>
    </source>
</reference>
<protein>
    <submittedName>
        <fullName evidence="1">Uncharacterized protein</fullName>
    </submittedName>
</protein>
<dbReference type="Proteomes" id="UP000307362">
    <property type="component" value="Unassembled WGS sequence"/>
</dbReference>
<reference evidence="2" key="2">
    <citation type="submission" date="2019-06" db="EMBL/GenBank/DDBJ databases">
        <title>Co-occurence of chitin degradation, pigmentation and bioactivity in marine Pseudoalteromonas.</title>
        <authorList>
            <person name="Sonnenschein E.C."/>
            <person name="Bech P.K."/>
        </authorList>
    </citation>
    <scope>NUCLEOTIDE SEQUENCE [LARGE SCALE GENOMIC DNA]</scope>
    <source>
        <strain evidence="2">S1189</strain>
    </source>
</reference>
<sequence length="72" mass="8435">MVDNKTTYFQLPLPHPENLLQQDVYRIAQSIDGIDNELHQQAMLKQQQAQLLNERLRRVKLNQLLGEPLLTI</sequence>
<name>A0A5S3YYB3_9GAMM</name>
<dbReference type="AlphaFoldDB" id="A0A5S3YYB3"/>